<sequence>HHHHHHHNLHPNHQDFIQHKKPSTPHSISPWHMTKDAPIGYNQGAVLYSNLLKPSQYNTYKPFYKRTGLYFIPSPKIYYVDNVLTSKNSTKSKSPVDISTFILNLNKTIHLTEDIKPEDIKKKAS</sequence>
<evidence type="ECO:0000313" key="2">
    <source>
        <dbReference type="EMBL" id="JAS24650.1"/>
    </source>
</evidence>
<dbReference type="AlphaFoldDB" id="A0A1B6DGA5"/>
<evidence type="ECO:0000256" key="1">
    <source>
        <dbReference type="SAM" id="MobiDB-lite"/>
    </source>
</evidence>
<proteinExistence type="predicted"/>
<feature type="region of interest" description="Disordered" evidence="1">
    <location>
        <begin position="1"/>
        <end position="29"/>
    </location>
</feature>
<name>A0A1B6DGA5_9HEMI</name>
<protein>
    <submittedName>
        <fullName evidence="2">Uncharacterized protein</fullName>
    </submittedName>
</protein>
<organism evidence="2">
    <name type="scientific">Clastoptera arizonana</name>
    <name type="common">Arizona spittle bug</name>
    <dbReference type="NCBI Taxonomy" id="38151"/>
    <lineage>
        <taxon>Eukaryota</taxon>
        <taxon>Metazoa</taxon>
        <taxon>Ecdysozoa</taxon>
        <taxon>Arthropoda</taxon>
        <taxon>Hexapoda</taxon>
        <taxon>Insecta</taxon>
        <taxon>Pterygota</taxon>
        <taxon>Neoptera</taxon>
        <taxon>Paraneoptera</taxon>
        <taxon>Hemiptera</taxon>
        <taxon>Auchenorrhyncha</taxon>
        <taxon>Cercopoidea</taxon>
        <taxon>Clastopteridae</taxon>
        <taxon>Clastoptera</taxon>
    </lineage>
</organism>
<gene>
    <name evidence="2" type="ORF">g.30779</name>
</gene>
<dbReference type="EMBL" id="GEDC01012648">
    <property type="protein sequence ID" value="JAS24650.1"/>
    <property type="molecule type" value="Transcribed_RNA"/>
</dbReference>
<reference evidence="2" key="1">
    <citation type="submission" date="2015-12" db="EMBL/GenBank/DDBJ databases">
        <title>De novo transcriptome assembly of four potential Pierce s Disease insect vectors from Arizona vineyards.</title>
        <authorList>
            <person name="Tassone E.E."/>
        </authorList>
    </citation>
    <scope>NUCLEOTIDE SEQUENCE</scope>
</reference>
<feature type="non-terminal residue" evidence="2">
    <location>
        <position position="1"/>
    </location>
</feature>
<accession>A0A1B6DGA5</accession>
<feature type="compositionally biased region" description="Basic residues" evidence="1">
    <location>
        <begin position="1"/>
        <end position="10"/>
    </location>
</feature>